<evidence type="ECO:0000313" key="14">
    <source>
        <dbReference type="EMBL" id="EGF10433.1"/>
    </source>
</evidence>
<comment type="catalytic activity">
    <reaction evidence="12">
        <text>3-methyl-2-oxobutanoate + acetyl-CoA + H2O = (2S)-2-isopropylmalate + CoA + H(+)</text>
        <dbReference type="Rhea" id="RHEA:21524"/>
        <dbReference type="ChEBI" id="CHEBI:1178"/>
        <dbReference type="ChEBI" id="CHEBI:11851"/>
        <dbReference type="ChEBI" id="CHEBI:15377"/>
        <dbReference type="ChEBI" id="CHEBI:15378"/>
        <dbReference type="ChEBI" id="CHEBI:57287"/>
        <dbReference type="ChEBI" id="CHEBI:57288"/>
        <dbReference type="EC" id="2.3.3.13"/>
    </reaction>
</comment>
<organism evidence="14 15">
    <name type="scientific">Neisseria bacilliformis ATCC BAA-1200</name>
    <dbReference type="NCBI Taxonomy" id="888742"/>
    <lineage>
        <taxon>Bacteria</taxon>
        <taxon>Pseudomonadati</taxon>
        <taxon>Pseudomonadota</taxon>
        <taxon>Betaproteobacteria</taxon>
        <taxon>Neisseriales</taxon>
        <taxon>Neisseriaceae</taxon>
        <taxon>Neisseria</taxon>
    </lineage>
</organism>
<reference evidence="14 15" key="1">
    <citation type="submission" date="2011-02" db="EMBL/GenBank/DDBJ databases">
        <authorList>
            <person name="Muzny D."/>
            <person name="Qin X."/>
            <person name="Deng J."/>
            <person name="Jiang H."/>
            <person name="Liu Y."/>
            <person name="Qu J."/>
            <person name="Song X.-Z."/>
            <person name="Zhang L."/>
            <person name="Thornton R."/>
            <person name="Coyle M."/>
            <person name="Francisco L."/>
            <person name="Jackson L."/>
            <person name="Javaid M."/>
            <person name="Korchina V."/>
            <person name="Kovar C."/>
            <person name="Mata R."/>
            <person name="Mathew T."/>
            <person name="Ngo R."/>
            <person name="Nguyen L."/>
            <person name="Nguyen N."/>
            <person name="Okwuonu G."/>
            <person name="Ongeri F."/>
            <person name="Pham C."/>
            <person name="Simmons D."/>
            <person name="Wilczek-Boney K."/>
            <person name="Hale W."/>
            <person name="Jakkamsetti A."/>
            <person name="Pham P."/>
            <person name="Ruth R."/>
            <person name="San Lucas F."/>
            <person name="Warren J."/>
            <person name="Zhang J."/>
            <person name="Zhao Z."/>
            <person name="Zhou C."/>
            <person name="Zhu D."/>
            <person name="Lee S."/>
            <person name="Bess C."/>
            <person name="Blankenburg K."/>
            <person name="Forbes L."/>
            <person name="Fu Q."/>
            <person name="Gubbala S."/>
            <person name="Hirani K."/>
            <person name="Jayaseelan J.C."/>
            <person name="Lara F."/>
            <person name="Munidasa M."/>
            <person name="Palculict T."/>
            <person name="Patil S."/>
            <person name="Pu L.-L."/>
            <person name="Saada N."/>
            <person name="Tang L."/>
            <person name="Weissenberger G."/>
            <person name="Zhu Y."/>
            <person name="Hemphill L."/>
            <person name="Shang Y."/>
            <person name="Youmans B."/>
            <person name="Ayvaz T."/>
            <person name="Ross M."/>
            <person name="Santibanez J."/>
            <person name="Aqrawi P."/>
            <person name="Gross S."/>
            <person name="Joshi V."/>
            <person name="Fowler G."/>
            <person name="Nazareth L."/>
            <person name="Reid J."/>
            <person name="Worley K."/>
            <person name="Petrosino J."/>
            <person name="Highlander S."/>
            <person name="Gibbs R."/>
        </authorList>
    </citation>
    <scope>NUCLEOTIDE SEQUENCE [LARGE SCALE GENOMIC DNA]</scope>
    <source>
        <strain evidence="14 15">ATCC BAA-1200</strain>
    </source>
</reference>
<dbReference type="InterPro" id="IPR059216">
    <property type="entry name" value="LeuA_carph_isopro_dom"/>
</dbReference>
<dbReference type="Gene3D" id="3.30.160.270">
    <property type="match status" value="1"/>
</dbReference>
<name>F2BDR5_9NEIS</name>
<dbReference type="NCBIfam" id="TIGR00973">
    <property type="entry name" value="leuA_bact"/>
    <property type="match status" value="1"/>
</dbReference>
<dbReference type="GO" id="GO:0003985">
    <property type="term" value="F:acetyl-CoA C-acetyltransferase activity"/>
    <property type="evidence" value="ECO:0007669"/>
    <property type="project" value="UniProtKB-UniRule"/>
</dbReference>
<feature type="binding site" evidence="12">
    <location>
        <position position="130"/>
    </location>
    <ligand>
        <name>Mn(2+)</name>
        <dbReference type="ChEBI" id="CHEBI:29035"/>
    </ligand>
</feature>
<comment type="similarity">
    <text evidence="2 12">Belongs to the alpha-IPM synthase/homocitrate synthase family. LeuA type 1 subfamily.</text>
</comment>
<dbReference type="FunFam" id="3.30.160.270:FF:000003">
    <property type="entry name" value="2-isopropylmalate synthase"/>
    <property type="match status" value="1"/>
</dbReference>
<dbReference type="NCBIfam" id="NF046037">
    <property type="entry name" value="carphisopro"/>
    <property type="match status" value="1"/>
</dbReference>
<feature type="binding site" evidence="12">
    <location>
        <position position="354"/>
    </location>
    <ligand>
        <name>Mn(2+)</name>
        <dbReference type="ChEBI" id="CHEBI:29035"/>
    </ligand>
</feature>
<dbReference type="InterPro" id="IPR050073">
    <property type="entry name" value="2-IPM_HCS-like"/>
</dbReference>
<gene>
    <name evidence="12 14" type="primary">leuA</name>
    <name evidence="14" type="ORF">HMPREF9123_1871</name>
</gene>
<evidence type="ECO:0000256" key="12">
    <source>
        <dbReference type="HAMAP-Rule" id="MF_01025"/>
    </source>
</evidence>
<dbReference type="InterPro" id="IPR054691">
    <property type="entry name" value="LeuA/HCS_post-cat"/>
</dbReference>
<dbReference type="CDD" id="cd07940">
    <property type="entry name" value="DRE_TIM_IPMS"/>
    <property type="match status" value="1"/>
</dbReference>
<proteinExistence type="inferred from homology"/>
<dbReference type="InterPro" id="IPR000891">
    <property type="entry name" value="PYR_CT"/>
</dbReference>
<dbReference type="PANTHER" id="PTHR10277">
    <property type="entry name" value="HOMOCITRATE SYNTHASE-RELATED"/>
    <property type="match status" value="1"/>
</dbReference>
<keyword evidence="10 12" id="KW-0100">Branched-chain amino acid biosynthesis</keyword>
<dbReference type="NCBIfam" id="NF002087">
    <property type="entry name" value="PRK00915.1-4"/>
    <property type="match status" value="1"/>
</dbReference>
<keyword evidence="8 12" id="KW-0479">Metal-binding</keyword>
<dbReference type="Gene3D" id="3.20.20.70">
    <property type="entry name" value="Aldolase class I"/>
    <property type="match status" value="1"/>
</dbReference>
<keyword evidence="15" id="KW-1185">Reference proteome</keyword>
<dbReference type="GO" id="GO:0030145">
    <property type="term" value="F:manganese ion binding"/>
    <property type="evidence" value="ECO:0007669"/>
    <property type="project" value="UniProtKB-UniRule"/>
</dbReference>
<feature type="binding site" evidence="12">
    <location>
        <position position="318"/>
    </location>
    <ligand>
        <name>Mn(2+)</name>
        <dbReference type="ChEBI" id="CHEBI:29035"/>
    </ligand>
</feature>
<evidence type="ECO:0000256" key="3">
    <source>
        <dbReference type="ARBA" id="ARBA00012973"/>
    </source>
</evidence>
<keyword evidence="7 12" id="KW-0808">Transferase</keyword>
<keyword evidence="14" id="KW-0012">Acyltransferase</keyword>
<comment type="pathway">
    <text evidence="1 12">Amino-acid biosynthesis; L-leucine biosynthesis; L-leucine from 3-methyl-2-oxobutanoate: step 1/4.</text>
</comment>
<evidence type="ECO:0000256" key="9">
    <source>
        <dbReference type="ARBA" id="ARBA00023211"/>
    </source>
</evidence>
<dbReference type="SMART" id="SM00917">
    <property type="entry name" value="LeuA_dimer"/>
    <property type="match status" value="1"/>
</dbReference>
<dbReference type="EMBL" id="AFAY01000038">
    <property type="protein sequence ID" value="EGF10433.1"/>
    <property type="molecule type" value="Genomic_DNA"/>
</dbReference>
<dbReference type="GO" id="GO:0003852">
    <property type="term" value="F:2-isopropylmalate synthase activity"/>
    <property type="evidence" value="ECO:0007669"/>
    <property type="project" value="UniProtKB-UniRule"/>
</dbReference>
<dbReference type="InterPro" id="IPR013709">
    <property type="entry name" value="2-isopropylmalate_synth_dimer"/>
</dbReference>
<dbReference type="AlphaFoldDB" id="F2BDR5"/>
<feature type="region of interest" description="Regulatory domain" evidence="12">
    <location>
        <begin position="509"/>
        <end position="629"/>
    </location>
</feature>
<comment type="caution">
    <text evidence="14">The sequence shown here is derived from an EMBL/GenBank/DDBJ whole genome shotgun (WGS) entry which is preliminary data.</text>
</comment>
<dbReference type="InterPro" id="IPR005671">
    <property type="entry name" value="LeuA_bact_synth"/>
</dbReference>
<comment type="function">
    <text evidence="12">Catalyzes the condensation of the acetyl group of acetyl-CoA with 3-methyl-2-oxobutanoate (2-ketoisovalerate) to form 3-carboxy-3-hydroxy-4-methylpentanoate (2-isopropylmalate).</text>
</comment>
<comment type="subunit">
    <text evidence="12">Homodimer.</text>
</comment>
<sequence>MHTIFTFYVVKMSNFSIIAASLKNCPMTIGQNMQLNIDRLIAYFGGVNALAEALKQQDPENAASTAAIYKWRVRGSLPLAQLNRLIALAEAQGRPLDLNAFMQQQTTLEKNTMTTSQNNRVIIFDTTMRDGEQSPGASMTKEEKIRIARQLEKMGVDVIEAGFAAASPGDFESVNAIAKIITNATVCSLARAVENDVRKAGEAVSPAPKKRIHTFIATSPIHMEHKLKMKPQQVIDAAVKAVKIAKEYTDDVEFSAEDAVRSDLDFLAKIFTAVIEAGATTINIPDTVGYSIPSVWYERISNIIKSVPNSNKVIWSTHCHNDLGMAVANSLAAVQAGVRQVECTINGLGERAGNASLEEIVMALKVRHDLFGLETGIDTTQIVPASKLVSTITGYPVQPNKAVVGANAFAHESGIHQDGVLKHPETYEIMTAESVGWATNRLSLGKLSGRNAFKTKLAELGIALESEEALNAAFARFKELADKKREIFDEDLHALVSDEMGSLHAEIYKFVSQKITTETGEAPRAEIVFNLCGEEKHAVSTGSGPVDAVFKAIESVAQSGAVLQLYSVNAVTAGTESQGETSVRLERAGRVVSGQGADTDILAAAAKAYLAALSKLETGAEKVKAQGGI</sequence>
<dbReference type="GO" id="GO:0009098">
    <property type="term" value="P:L-leucine biosynthetic process"/>
    <property type="evidence" value="ECO:0007669"/>
    <property type="project" value="UniProtKB-UniRule"/>
</dbReference>
<dbReference type="InterPro" id="IPR036230">
    <property type="entry name" value="LeuA_allosteric_dom_sf"/>
</dbReference>
<evidence type="ECO:0000256" key="1">
    <source>
        <dbReference type="ARBA" id="ARBA00004689"/>
    </source>
</evidence>
<evidence type="ECO:0000256" key="2">
    <source>
        <dbReference type="ARBA" id="ARBA00009396"/>
    </source>
</evidence>
<dbReference type="HAMAP" id="MF_01025">
    <property type="entry name" value="LeuA_type1"/>
    <property type="match status" value="1"/>
</dbReference>
<evidence type="ECO:0000259" key="13">
    <source>
        <dbReference type="PROSITE" id="PS50991"/>
    </source>
</evidence>
<dbReference type="Pfam" id="PF22617">
    <property type="entry name" value="HCS_D2"/>
    <property type="match status" value="1"/>
</dbReference>
<dbReference type="Pfam" id="PF00682">
    <property type="entry name" value="HMGL-like"/>
    <property type="match status" value="1"/>
</dbReference>
<evidence type="ECO:0000256" key="6">
    <source>
        <dbReference type="ARBA" id="ARBA00022605"/>
    </source>
</evidence>
<evidence type="ECO:0000256" key="5">
    <source>
        <dbReference type="ARBA" id="ARBA00022430"/>
    </source>
</evidence>
<evidence type="ECO:0000256" key="4">
    <source>
        <dbReference type="ARBA" id="ARBA00018198"/>
    </source>
</evidence>
<dbReference type="Proteomes" id="UP000004105">
    <property type="component" value="Unassembled WGS sequence"/>
</dbReference>
<accession>F2BDR5</accession>
<keyword evidence="6 12" id="KW-0028">Amino-acid biosynthesis</keyword>
<dbReference type="EC" id="2.3.3.13" evidence="3 12"/>
<dbReference type="FunFam" id="1.10.238.260:FF:000001">
    <property type="entry name" value="2-isopropylmalate synthase"/>
    <property type="match status" value="1"/>
</dbReference>
<evidence type="ECO:0000256" key="10">
    <source>
        <dbReference type="ARBA" id="ARBA00023304"/>
    </source>
</evidence>
<keyword evidence="12" id="KW-0963">Cytoplasm</keyword>
<dbReference type="UniPathway" id="UPA00048">
    <property type="reaction ID" value="UER00070"/>
</dbReference>
<feature type="domain" description="Pyruvate carboxyltransferase" evidence="13">
    <location>
        <begin position="121"/>
        <end position="383"/>
    </location>
</feature>
<evidence type="ECO:0000256" key="8">
    <source>
        <dbReference type="ARBA" id="ARBA00022723"/>
    </source>
</evidence>
<dbReference type="GO" id="GO:0005829">
    <property type="term" value="C:cytosol"/>
    <property type="evidence" value="ECO:0007669"/>
    <property type="project" value="TreeGrafter"/>
</dbReference>
<dbReference type="InterPro" id="IPR013785">
    <property type="entry name" value="Aldolase_TIM"/>
</dbReference>
<evidence type="ECO:0000256" key="7">
    <source>
        <dbReference type="ARBA" id="ARBA00022679"/>
    </source>
</evidence>
<evidence type="ECO:0000256" key="11">
    <source>
        <dbReference type="ARBA" id="ARBA00029993"/>
    </source>
</evidence>
<dbReference type="FunFam" id="3.20.20.70:FF:000010">
    <property type="entry name" value="2-isopropylmalate synthase"/>
    <property type="match status" value="1"/>
</dbReference>
<keyword evidence="9 12" id="KW-0464">Manganese</keyword>
<dbReference type="NCBIfam" id="NF002086">
    <property type="entry name" value="PRK00915.1-3"/>
    <property type="match status" value="1"/>
</dbReference>
<comment type="cofactor">
    <cofactor evidence="12">
        <name>Mn(2+)</name>
        <dbReference type="ChEBI" id="CHEBI:29035"/>
    </cofactor>
</comment>
<dbReference type="Pfam" id="PF08502">
    <property type="entry name" value="LeuA_dimer"/>
    <property type="match status" value="1"/>
</dbReference>
<evidence type="ECO:0000313" key="15">
    <source>
        <dbReference type="Proteomes" id="UP000004105"/>
    </source>
</evidence>
<dbReference type="HOGENOM" id="CLU_022158_0_1_4"/>
<keyword evidence="5 12" id="KW-0432">Leucine biosynthesis</keyword>
<protein>
    <recommendedName>
        <fullName evidence="4 12">2-isopropylmalate synthase</fullName>
        <ecNumber evidence="3 12">2.3.3.13</ecNumber>
    </recommendedName>
    <alternativeName>
        <fullName evidence="11 12">Alpha-IPM synthase</fullName>
    </alternativeName>
    <alternativeName>
        <fullName evidence="12">Alpha-isopropylmalate synthase</fullName>
    </alternativeName>
</protein>
<dbReference type="Gene3D" id="1.10.238.260">
    <property type="match status" value="1"/>
</dbReference>
<dbReference type="SUPFAM" id="SSF51569">
    <property type="entry name" value="Aldolase"/>
    <property type="match status" value="1"/>
</dbReference>
<dbReference type="STRING" id="267212.GCA_001063965_00276"/>
<dbReference type="PROSITE" id="PS00816">
    <property type="entry name" value="AIPM_HOMOCIT_SYNTH_2"/>
    <property type="match status" value="1"/>
</dbReference>
<dbReference type="PROSITE" id="PS50991">
    <property type="entry name" value="PYR_CT"/>
    <property type="match status" value="1"/>
</dbReference>
<dbReference type="SUPFAM" id="SSF110921">
    <property type="entry name" value="2-isopropylmalate synthase LeuA, allosteric (dimerisation) domain"/>
    <property type="match status" value="1"/>
</dbReference>
<dbReference type="InterPro" id="IPR002034">
    <property type="entry name" value="AIPM/Hcit_synth_CS"/>
</dbReference>
<feature type="binding site" evidence="12">
    <location>
        <position position="320"/>
    </location>
    <ligand>
        <name>Mn(2+)</name>
        <dbReference type="ChEBI" id="CHEBI:29035"/>
    </ligand>
</feature>
<dbReference type="PANTHER" id="PTHR10277:SF9">
    <property type="entry name" value="2-ISOPROPYLMALATE SYNTHASE 1, CHLOROPLASTIC-RELATED"/>
    <property type="match status" value="1"/>
</dbReference>